<dbReference type="RefSeq" id="WP_057813533.1">
    <property type="nucleotide sequence ID" value="NZ_CP031598.1"/>
</dbReference>
<dbReference type="OrthoDB" id="7777592at2"/>
<dbReference type="Proteomes" id="UP000325785">
    <property type="component" value="Chromosome"/>
</dbReference>
<evidence type="ECO:0000313" key="3">
    <source>
        <dbReference type="Proteomes" id="UP000051401"/>
    </source>
</evidence>
<dbReference type="PATRIC" id="fig|540747.5.peg.2374"/>
<dbReference type="STRING" id="540747.SAMN04488031_103437"/>
<protein>
    <submittedName>
        <fullName evidence="1">Uncharacterized protein</fullName>
    </submittedName>
</protein>
<evidence type="ECO:0000313" key="2">
    <source>
        <dbReference type="EMBL" id="QEW26227.1"/>
    </source>
</evidence>
<gene>
    <name evidence="2" type="ORF">RIdsm_02024</name>
    <name evidence="1" type="ORF">XM52_04000</name>
</gene>
<evidence type="ECO:0000313" key="1">
    <source>
        <dbReference type="EMBL" id="KRS18857.1"/>
    </source>
</evidence>
<evidence type="ECO:0000313" key="4">
    <source>
        <dbReference type="Proteomes" id="UP000325785"/>
    </source>
</evidence>
<dbReference type="KEGG" id="rid:RIdsm_02024"/>
<name>A0A0T5PC78_9RHOB</name>
<dbReference type="EMBL" id="CP031598">
    <property type="protein sequence ID" value="QEW26227.1"/>
    <property type="molecule type" value="Genomic_DNA"/>
</dbReference>
<dbReference type="AlphaFoldDB" id="A0A0T5PC78"/>
<organism evidence="1 3">
    <name type="scientific">Roseovarius indicus</name>
    <dbReference type="NCBI Taxonomy" id="540747"/>
    <lineage>
        <taxon>Bacteria</taxon>
        <taxon>Pseudomonadati</taxon>
        <taxon>Pseudomonadota</taxon>
        <taxon>Alphaproteobacteria</taxon>
        <taxon>Rhodobacterales</taxon>
        <taxon>Roseobacteraceae</taxon>
        <taxon>Roseovarius</taxon>
    </lineage>
</organism>
<proteinExistence type="predicted"/>
<dbReference type="EMBL" id="LAXI01000002">
    <property type="protein sequence ID" value="KRS18857.1"/>
    <property type="molecule type" value="Genomic_DNA"/>
</dbReference>
<keyword evidence="3" id="KW-1185">Reference proteome</keyword>
<reference evidence="2 4" key="2">
    <citation type="submission" date="2018-08" db="EMBL/GenBank/DDBJ databases">
        <title>Genetic Globetrotter - A new plasmid hitch-hiking vast phylogenetic and geographic distances.</title>
        <authorList>
            <person name="Vollmers J."/>
            <person name="Petersen J."/>
        </authorList>
    </citation>
    <scope>NUCLEOTIDE SEQUENCE [LARGE SCALE GENOMIC DNA]</scope>
    <source>
        <strain evidence="2 4">DSM 26383</strain>
    </source>
</reference>
<dbReference type="Proteomes" id="UP000051401">
    <property type="component" value="Unassembled WGS sequence"/>
</dbReference>
<reference evidence="1 3" key="1">
    <citation type="submission" date="2015-04" db="EMBL/GenBank/DDBJ databases">
        <title>The draft genome sequence of Roseovarius indicus B108T.</title>
        <authorList>
            <person name="Li G."/>
            <person name="Lai Q."/>
            <person name="Shao Z."/>
            <person name="Yan P."/>
        </authorList>
    </citation>
    <scope>NUCLEOTIDE SEQUENCE [LARGE SCALE GENOMIC DNA]</scope>
    <source>
        <strain evidence="1 3">B108</strain>
    </source>
</reference>
<sequence>MSWTSGLSTSDLLELKPKGHYRICETEDGFLVTINIPGEPPDRFICASRGAANQLAIRLSDMGLTGLWEA</sequence>
<accession>A0A0T5PC78</accession>